<dbReference type="AlphaFoldDB" id="A0A1M6PKD7"/>
<dbReference type="Proteomes" id="UP000183952">
    <property type="component" value="Unassembled WGS sequence"/>
</dbReference>
<evidence type="ECO:0000313" key="10">
    <source>
        <dbReference type="Proteomes" id="UP000183952"/>
    </source>
</evidence>
<evidence type="ECO:0000256" key="1">
    <source>
        <dbReference type="ARBA" id="ARBA00004651"/>
    </source>
</evidence>
<organism evidence="9 10">
    <name type="scientific">Hathewaya proteolytica DSM 3090</name>
    <dbReference type="NCBI Taxonomy" id="1121331"/>
    <lineage>
        <taxon>Bacteria</taxon>
        <taxon>Bacillati</taxon>
        <taxon>Bacillota</taxon>
        <taxon>Clostridia</taxon>
        <taxon>Eubacteriales</taxon>
        <taxon>Clostridiaceae</taxon>
        <taxon>Hathewaya</taxon>
    </lineage>
</organism>
<keyword evidence="6 7" id="KW-0472">Membrane</keyword>
<reference evidence="9 10" key="1">
    <citation type="submission" date="2016-11" db="EMBL/GenBank/DDBJ databases">
        <authorList>
            <person name="Jaros S."/>
            <person name="Januszkiewicz K."/>
            <person name="Wedrychowicz H."/>
        </authorList>
    </citation>
    <scope>NUCLEOTIDE SEQUENCE [LARGE SCALE GENOMIC DNA]</scope>
    <source>
        <strain evidence="9 10">DSM 3090</strain>
    </source>
</reference>
<dbReference type="InterPro" id="IPR035906">
    <property type="entry name" value="MetI-like_sf"/>
</dbReference>
<dbReference type="PROSITE" id="PS50928">
    <property type="entry name" value="ABC_TM1"/>
    <property type="match status" value="1"/>
</dbReference>
<gene>
    <name evidence="9" type="ORF">SAMN02745248_01738</name>
</gene>
<protein>
    <submittedName>
        <fullName evidence="9">Peptide/nickel transport system permease protein</fullName>
    </submittedName>
</protein>
<evidence type="ECO:0000256" key="6">
    <source>
        <dbReference type="ARBA" id="ARBA00023136"/>
    </source>
</evidence>
<dbReference type="InterPro" id="IPR050366">
    <property type="entry name" value="BP-dependent_transpt_permease"/>
</dbReference>
<dbReference type="CDD" id="cd06261">
    <property type="entry name" value="TM_PBP2"/>
    <property type="match status" value="1"/>
</dbReference>
<feature type="domain" description="ABC transmembrane type-1" evidence="8">
    <location>
        <begin position="86"/>
        <end position="274"/>
    </location>
</feature>
<keyword evidence="2 7" id="KW-0813">Transport</keyword>
<dbReference type="InterPro" id="IPR000515">
    <property type="entry name" value="MetI-like"/>
</dbReference>
<dbReference type="STRING" id="1121331.SAMN02745248_01738"/>
<comment type="subcellular location">
    <subcellularLocation>
        <location evidence="1 7">Cell membrane</location>
        <topology evidence="1 7">Multi-pass membrane protein</topology>
    </subcellularLocation>
</comment>
<keyword evidence="3" id="KW-1003">Cell membrane</keyword>
<evidence type="ECO:0000256" key="2">
    <source>
        <dbReference type="ARBA" id="ARBA00022448"/>
    </source>
</evidence>
<feature type="transmembrane region" description="Helical" evidence="7">
    <location>
        <begin position="92"/>
        <end position="118"/>
    </location>
</feature>
<evidence type="ECO:0000313" key="9">
    <source>
        <dbReference type="EMBL" id="SHK08456.1"/>
    </source>
</evidence>
<dbReference type="GO" id="GO:0005886">
    <property type="term" value="C:plasma membrane"/>
    <property type="evidence" value="ECO:0007669"/>
    <property type="project" value="UniProtKB-SubCell"/>
</dbReference>
<comment type="similarity">
    <text evidence="7">Belongs to the binding-protein-dependent transport system permease family.</text>
</comment>
<evidence type="ECO:0000256" key="3">
    <source>
        <dbReference type="ARBA" id="ARBA00022475"/>
    </source>
</evidence>
<dbReference type="EMBL" id="FRAD01000013">
    <property type="protein sequence ID" value="SHK08456.1"/>
    <property type="molecule type" value="Genomic_DNA"/>
</dbReference>
<dbReference type="GO" id="GO:0055085">
    <property type="term" value="P:transmembrane transport"/>
    <property type="evidence" value="ECO:0007669"/>
    <property type="project" value="InterPro"/>
</dbReference>
<evidence type="ECO:0000256" key="5">
    <source>
        <dbReference type="ARBA" id="ARBA00022989"/>
    </source>
</evidence>
<dbReference type="RefSeq" id="WP_207649868.1">
    <property type="nucleotide sequence ID" value="NZ_FRAD01000013.1"/>
</dbReference>
<dbReference type="PANTHER" id="PTHR43386:SF1">
    <property type="entry name" value="D,D-DIPEPTIDE TRANSPORT SYSTEM PERMEASE PROTEIN DDPC-RELATED"/>
    <property type="match status" value="1"/>
</dbReference>
<keyword evidence="10" id="KW-1185">Reference proteome</keyword>
<keyword evidence="5 7" id="KW-1133">Transmembrane helix</keyword>
<evidence type="ECO:0000256" key="7">
    <source>
        <dbReference type="RuleBase" id="RU363032"/>
    </source>
</evidence>
<dbReference type="Gene3D" id="1.10.3720.10">
    <property type="entry name" value="MetI-like"/>
    <property type="match status" value="1"/>
</dbReference>
<keyword evidence="4 7" id="KW-0812">Transmembrane</keyword>
<dbReference type="SUPFAM" id="SSF161098">
    <property type="entry name" value="MetI-like"/>
    <property type="match status" value="1"/>
</dbReference>
<name>A0A1M6PKD7_9CLOT</name>
<feature type="transmembrane region" description="Helical" evidence="7">
    <location>
        <begin position="199"/>
        <end position="220"/>
    </location>
</feature>
<feature type="transmembrane region" description="Helical" evidence="7">
    <location>
        <begin position="125"/>
        <end position="145"/>
    </location>
</feature>
<sequence>MMEISNNKIKLSKTRRIIRKIISQKELFLGLVLLTFMFLVAAFGPMICEKDPGFLYDHMLHPPSRQYLFGTDGVGSDVFTLVIYGSRTSLKIGVSVAIISSVIGTLIGAVSGFFGGIVDKILSELLNMFMMVPSFFLMVLVIAVYGSNLNNMILVMALTSWVGTARLMRGQAMSLRERTFIKSAIVMGESKMRILFKHIIPNGIFPVIVNATMSVSGAILSESGLSFLGLGDPNAVSWGRIIATGKRYLPSSWWICVFPGLAIVLTVIAFYLIGDGMNNLLNNK</sequence>
<dbReference type="PANTHER" id="PTHR43386">
    <property type="entry name" value="OLIGOPEPTIDE TRANSPORT SYSTEM PERMEASE PROTEIN APPC"/>
    <property type="match status" value="1"/>
</dbReference>
<evidence type="ECO:0000259" key="8">
    <source>
        <dbReference type="PROSITE" id="PS50928"/>
    </source>
</evidence>
<proteinExistence type="inferred from homology"/>
<dbReference type="Pfam" id="PF00528">
    <property type="entry name" value="BPD_transp_1"/>
    <property type="match status" value="1"/>
</dbReference>
<evidence type="ECO:0000256" key="4">
    <source>
        <dbReference type="ARBA" id="ARBA00022692"/>
    </source>
</evidence>
<feature type="transmembrane region" description="Helical" evidence="7">
    <location>
        <begin position="252"/>
        <end position="274"/>
    </location>
</feature>
<feature type="transmembrane region" description="Helical" evidence="7">
    <location>
        <begin position="27"/>
        <end position="47"/>
    </location>
</feature>
<accession>A0A1M6PKD7</accession>